<keyword evidence="2" id="KW-1133">Transmembrane helix</keyword>
<feature type="compositionally biased region" description="Basic and acidic residues" evidence="1">
    <location>
        <begin position="207"/>
        <end position="216"/>
    </location>
</feature>
<dbReference type="PANTHER" id="PTHR40547">
    <property type="entry name" value="SLL0298 PROTEIN"/>
    <property type="match status" value="1"/>
</dbReference>
<feature type="domain" description="DUF2062" evidence="3">
    <location>
        <begin position="31"/>
        <end position="195"/>
    </location>
</feature>
<dbReference type="AlphaFoldDB" id="A0A7W6W915"/>
<comment type="caution">
    <text evidence="4">The sequence shown here is derived from an EMBL/GenBank/DDBJ whole genome shotgun (WGS) entry which is preliminary data.</text>
</comment>
<dbReference type="RefSeq" id="WP_184043056.1">
    <property type="nucleotide sequence ID" value="NZ_JACIGK010000006.1"/>
</dbReference>
<dbReference type="InterPro" id="IPR018639">
    <property type="entry name" value="DUF2062"/>
</dbReference>
<evidence type="ECO:0000313" key="5">
    <source>
        <dbReference type="Proteomes" id="UP000554286"/>
    </source>
</evidence>
<keyword evidence="5" id="KW-1185">Reference proteome</keyword>
<dbReference type="EMBL" id="JACIGK010000006">
    <property type="protein sequence ID" value="MBB4265429.1"/>
    <property type="molecule type" value="Genomic_DNA"/>
</dbReference>
<dbReference type="Proteomes" id="UP000554286">
    <property type="component" value="Unassembled WGS sequence"/>
</dbReference>
<evidence type="ECO:0000256" key="1">
    <source>
        <dbReference type="SAM" id="MobiDB-lite"/>
    </source>
</evidence>
<name>A0A7W6W915_9PROT</name>
<feature type="transmembrane region" description="Helical" evidence="2">
    <location>
        <begin position="162"/>
        <end position="185"/>
    </location>
</feature>
<protein>
    <recommendedName>
        <fullName evidence="3">DUF2062 domain-containing protein</fullName>
    </recommendedName>
</protein>
<keyword evidence="2" id="KW-0812">Transmembrane</keyword>
<reference evidence="4 5" key="1">
    <citation type="submission" date="2020-08" db="EMBL/GenBank/DDBJ databases">
        <title>Genome sequencing of Purple Non-Sulfur Bacteria from various extreme environments.</title>
        <authorList>
            <person name="Mayer M."/>
        </authorList>
    </citation>
    <scope>NUCLEOTIDE SEQUENCE [LARGE SCALE GENOMIC DNA]</scope>
    <source>
        <strain evidence="4 5">JA131</strain>
    </source>
</reference>
<accession>A0A7W6W915</accession>
<evidence type="ECO:0000313" key="4">
    <source>
        <dbReference type="EMBL" id="MBB4265429.1"/>
    </source>
</evidence>
<evidence type="ECO:0000256" key="2">
    <source>
        <dbReference type="SAM" id="Phobius"/>
    </source>
</evidence>
<feature type="region of interest" description="Disordered" evidence="1">
    <location>
        <begin position="207"/>
        <end position="231"/>
    </location>
</feature>
<evidence type="ECO:0000259" key="3">
    <source>
        <dbReference type="Pfam" id="PF09835"/>
    </source>
</evidence>
<sequence>MDRVSPRQAHTTPPAHAFAPRRFSWWRQGLRLVRYRLVIPLLRSRHSPEHTARGVTIGVIWAMTPLVGIQMLCVLLTWVVTTRLFSWHFNLVLGLAWTWITNVFTVLPFYYTFYVTGQVMLGHWDDLSGYDSFVALWQGTFSEDAGFWEVARGYAGDIVQGWGLPLVVGSLPWVLLTGVSSYIVTLRLSRRRQERLEARQLARSRAAIEADGHDPSGGRVSAGLRTGTDDR</sequence>
<dbReference type="Pfam" id="PF09835">
    <property type="entry name" value="DUF2062"/>
    <property type="match status" value="1"/>
</dbReference>
<dbReference type="PANTHER" id="PTHR40547:SF1">
    <property type="entry name" value="SLL0298 PROTEIN"/>
    <property type="match status" value="1"/>
</dbReference>
<gene>
    <name evidence="4" type="ORF">GGD89_001048</name>
</gene>
<proteinExistence type="predicted"/>
<feature type="transmembrane region" description="Helical" evidence="2">
    <location>
        <begin position="55"/>
        <end position="79"/>
    </location>
</feature>
<keyword evidence="2" id="KW-0472">Membrane</keyword>
<feature type="transmembrane region" description="Helical" evidence="2">
    <location>
        <begin position="91"/>
        <end position="111"/>
    </location>
</feature>
<organism evidence="4 5">
    <name type="scientific">Roseospira visakhapatnamensis</name>
    <dbReference type="NCBI Taxonomy" id="390880"/>
    <lineage>
        <taxon>Bacteria</taxon>
        <taxon>Pseudomonadati</taxon>
        <taxon>Pseudomonadota</taxon>
        <taxon>Alphaproteobacteria</taxon>
        <taxon>Rhodospirillales</taxon>
        <taxon>Rhodospirillaceae</taxon>
        <taxon>Roseospira</taxon>
    </lineage>
</organism>